<keyword evidence="1" id="KW-1133">Transmembrane helix</keyword>
<dbReference type="Proteomes" id="UP001419268">
    <property type="component" value="Unassembled WGS sequence"/>
</dbReference>
<comment type="caution">
    <text evidence="2">The sequence shown here is derived from an EMBL/GenBank/DDBJ whole genome shotgun (WGS) entry which is preliminary data.</text>
</comment>
<name>A0AAP0J4Y7_9MAGN</name>
<dbReference type="EMBL" id="JBBNAG010000006">
    <property type="protein sequence ID" value="KAK9126780.1"/>
    <property type="molecule type" value="Genomic_DNA"/>
</dbReference>
<keyword evidence="1" id="KW-0472">Membrane</keyword>
<evidence type="ECO:0000256" key="1">
    <source>
        <dbReference type="SAM" id="Phobius"/>
    </source>
</evidence>
<sequence length="61" mass="7278">MKPTSTLEGSSIEIHCSLFECNECTNSDQMRLKCREEMRIFFFFFFFLLGNEIFLVLKIEL</sequence>
<evidence type="ECO:0000313" key="2">
    <source>
        <dbReference type="EMBL" id="KAK9126780.1"/>
    </source>
</evidence>
<proteinExistence type="predicted"/>
<keyword evidence="1" id="KW-0812">Transmembrane</keyword>
<gene>
    <name evidence="2" type="ORF">Scep_015626</name>
</gene>
<organism evidence="2 3">
    <name type="scientific">Stephania cephalantha</name>
    <dbReference type="NCBI Taxonomy" id="152367"/>
    <lineage>
        <taxon>Eukaryota</taxon>
        <taxon>Viridiplantae</taxon>
        <taxon>Streptophyta</taxon>
        <taxon>Embryophyta</taxon>
        <taxon>Tracheophyta</taxon>
        <taxon>Spermatophyta</taxon>
        <taxon>Magnoliopsida</taxon>
        <taxon>Ranunculales</taxon>
        <taxon>Menispermaceae</taxon>
        <taxon>Menispermoideae</taxon>
        <taxon>Cissampelideae</taxon>
        <taxon>Stephania</taxon>
    </lineage>
</organism>
<keyword evidence="3" id="KW-1185">Reference proteome</keyword>
<feature type="transmembrane region" description="Helical" evidence="1">
    <location>
        <begin position="40"/>
        <end position="59"/>
    </location>
</feature>
<reference evidence="2 3" key="1">
    <citation type="submission" date="2024-01" db="EMBL/GenBank/DDBJ databases">
        <title>Genome assemblies of Stephania.</title>
        <authorList>
            <person name="Yang L."/>
        </authorList>
    </citation>
    <scope>NUCLEOTIDE SEQUENCE [LARGE SCALE GENOMIC DNA]</scope>
    <source>
        <strain evidence="2">JXDWG</strain>
        <tissue evidence="2">Leaf</tissue>
    </source>
</reference>
<dbReference type="AlphaFoldDB" id="A0AAP0J4Y7"/>
<evidence type="ECO:0000313" key="3">
    <source>
        <dbReference type="Proteomes" id="UP001419268"/>
    </source>
</evidence>
<accession>A0AAP0J4Y7</accession>
<protein>
    <submittedName>
        <fullName evidence="2">Uncharacterized protein</fullName>
    </submittedName>
</protein>